<organism evidence="4 5">
    <name type="scientific">Actinia tenebrosa</name>
    <name type="common">Australian red waratah sea anemone</name>
    <dbReference type="NCBI Taxonomy" id="6105"/>
    <lineage>
        <taxon>Eukaryota</taxon>
        <taxon>Metazoa</taxon>
        <taxon>Cnidaria</taxon>
        <taxon>Anthozoa</taxon>
        <taxon>Hexacorallia</taxon>
        <taxon>Actiniaria</taxon>
        <taxon>Actiniidae</taxon>
        <taxon>Actinia</taxon>
    </lineage>
</organism>
<keyword evidence="2" id="KW-0732">Signal</keyword>
<dbReference type="PANTHER" id="PTHR16483">
    <property type="entry name" value="GASTROKINE 1"/>
    <property type="match status" value="1"/>
</dbReference>
<proteinExistence type="predicted"/>
<dbReference type="KEGG" id="aten:116289270"/>
<dbReference type="RefSeq" id="XP_031552027.1">
    <property type="nucleotide sequence ID" value="XM_031696167.1"/>
</dbReference>
<keyword evidence="4" id="KW-1185">Reference proteome</keyword>
<feature type="signal peptide" evidence="2">
    <location>
        <begin position="1"/>
        <end position="21"/>
    </location>
</feature>
<name>A0A6P8HHE5_ACTTE</name>
<reference evidence="5" key="1">
    <citation type="submission" date="2025-08" db="UniProtKB">
        <authorList>
            <consortium name="RefSeq"/>
        </authorList>
    </citation>
    <scope>IDENTIFICATION</scope>
    <source>
        <tissue evidence="5">Tentacle</tissue>
    </source>
</reference>
<feature type="domain" description="BRICHOS" evidence="3">
    <location>
        <begin position="74"/>
        <end position="166"/>
    </location>
</feature>
<dbReference type="InterPro" id="IPR051772">
    <property type="entry name" value="Gastrokine"/>
</dbReference>
<feature type="chain" id="PRO_5028335702" evidence="2">
    <location>
        <begin position="22"/>
        <end position="177"/>
    </location>
</feature>
<dbReference type="Proteomes" id="UP000515163">
    <property type="component" value="Unplaced"/>
</dbReference>
<dbReference type="AlphaFoldDB" id="A0A6P8HHE5"/>
<accession>A0A6P8HHE5</accession>
<evidence type="ECO:0000313" key="4">
    <source>
        <dbReference type="Proteomes" id="UP000515163"/>
    </source>
</evidence>
<dbReference type="SMART" id="SM01039">
    <property type="entry name" value="BRICHOS"/>
    <property type="match status" value="1"/>
</dbReference>
<dbReference type="GeneID" id="116289270"/>
<keyword evidence="1" id="KW-1015">Disulfide bond</keyword>
<dbReference type="OrthoDB" id="5988527at2759"/>
<protein>
    <submittedName>
        <fullName evidence="5">Uncharacterized protein LOC116289270</fullName>
    </submittedName>
</protein>
<dbReference type="Gene3D" id="3.30.390.150">
    <property type="match status" value="1"/>
</dbReference>
<gene>
    <name evidence="5" type="primary">LOC116289270</name>
</gene>
<dbReference type="PROSITE" id="PS50869">
    <property type="entry name" value="BRICHOS"/>
    <property type="match status" value="1"/>
</dbReference>
<evidence type="ECO:0000256" key="2">
    <source>
        <dbReference type="SAM" id="SignalP"/>
    </source>
</evidence>
<dbReference type="Pfam" id="PF04089">
    <property type="entry name" value="BRICHOS"/>
    <property type="match status" value="1"/>
</dbReference>
<dbReference type="InterPro" id="IPR007084">
    <property type="entry name" value="BRICHOS_dom"/>
</dbReference>
<evidence type="ECO:0000259" key="3">
    <source>
        <dbReference type="PROSITE" id="PS50869"/>
    </source>
</evidence>
<feature type="non-terminal residue" evidence="5">
    <location>
        <position position="177"/>
    </location>
</feature>
<dbReference type="InParanoid" id="A0A6P8HHE5"/>
<sequence>MGFFLFVTSIILVSCFSLLQATSVIKIQTPQLDVKQKESAEKFKLHISEKGSKFDEKIDIDEKKEIEYFRVPSHNGLSESDNLYDFKMNITVSRDKKDRVCYITPLPADLPRPNVLSKGLKKVSNRPSSHKIEKTIQQWRVGARVDKRTLRQAVRDFCGQFPIYRLEPYTADSVSVM</sequence>
<evidence type="ECO:0000256" key="1">
    <source>
        <dbReference type="ARBA" id="ARBA00023157"/>
    </source>
</evidence>
<evidence type="ECO:0000313" key="5">
    <source>
        <dbReference type="RefSeq" id="XP_031552027.1"/>
    </source>
</evidence>